<reference evidence="3 4" key="1">
    <citation type="journal article" date="2017" name="Nat. Commun.">
        <title>Genome assembly with in vitro proximity ligation data and whole-genome triplication in lettuce.</title>
        <authorList>
            <person name="Reyes-Chin-Wo S."/>
            <person name="Wang Z."/>
            <person name="Yang X."/>
            <person name="Kozik A."/>
            <person name="Arikit S."/>
            <person name="Song C."/>
            <person name="Xia L."/>
            <person name="Froenicke L."/>
            <person name="Lavelle D.O."/>
            <person name="Truco M.J."/>
            <person name="Xia R."/>
            <person name="Zhu S."/>
            <person name="Xu C."/>
            <person name="Xu H."/>
            <person name="Xu X."/>
            <person name="Cox K."/>
            <person name="Korf I."/>
            <person name="Meyers B.C."/>
            <person name="Michelmore R.W."/>
        </authorList>
    </citation>
    <scope>NUCLEOTIDE SEQUENCE [LARGE SCALE GENOMIC DNA]</scope>
    <source>
        <strain evidence="4">cv. Salinas</strain>
        <tissue evidence="3">Seedlings</tissue>
    </source>
</reference>
<comment type="caution">
    <text evidence="3">The sequence shown here is derived from an EMBL/GenBank/DDBJ whole genome shotgun (WGS) entry which is preliminary data.</text>
</comment>
<sequence>MMNQDNADKKNKDIYDKKVAGDDHIHDQHEYPIDYADDDEDFELSDHDSRYNIDFEIGENSNLNRENENEIIDDETDDTIADDNIDLQKGQSHVTHDYVSPGGSPYWIPVVSDHNKPKINSTLDSYGATLSMYKNYASEPGFDVRLGTIRATKFGIITQRHLLCNRESKPITAKVDTLDLQHNKIQRMNIIIFKEGKTHLGVNAKQKLFLFYYMILINILLMILSNNILLSCLVRTTCFCLVQRGNLIILRRCLFTTCQSKILVPQEHIDCIPDFRVGLTFELGCKIPCCQDAGKEKKYPNFFFEFKVVQKKLNTLFWADETAKYNYNSFGDVISLDATFSMNNIQKTTYACSHRSGSSFEQSCK</sequence>
<keyword evidence="2" id="KW-1133">Transmembrane helix</keyword>
<dbReference type="EMBL" id="NBSK02000003">
    <property type="protein sequence ID" value="KAJ0215692.1"/>
    <property type="molecule type" value="Genomic_DNA"/>
</dbReference>
<evidence type="ECO:0000256" key="1">
    <source>
        <dbReference type="SAM" id="MobiDB-lite"/>
    </source>
</evidence>
<protein>
    <submittedName>
        <fullName evidence="3">Uncharacterized protein</fullName>
    </submittedName>
</protein>
<evidence type="ECO:0000256" key="2">
    <source>
        <dbReference type="SAM" id="Phobius"/>
    </source>
</evidence>
<gene>
    <name evidence="3" type="ORF">LSAT_V11C300111870</name>
</gene>
<dbReference type="PANTHER" id="PTHR47718:SF12">
    <property type="entry name" value="PROTEIN FAR1-RELATED SEQUENCE"/>
    <property type="match status" value="1"/>
</dbReference>
<feature type="transmembrane region" description="Helical" evidence="2">
    <location>
        <begin position="210"/>
        <end position="230"/>
    </location>
</feature>
<feature type="region of interest" description="Disordered" evidence="1">
    <location>
        <begin position="1"/>
        <end position="31"/>
    </location>
</feature>
<organism evidence="3 4">
    <name type="scientific">Lactuca sativa</name>
    <name type="common">Garden lettuce</name>
    <dbReference type="NCBI Taxonomy" id="4236"/>
    <lineage>
        <taxon>Eukaryota</taxon>
        <taxon>Viridiplantae</taxon>
        <taxon>Streptophyta</taxon>
        <taxon>Embryophyta</taxon>
        <taxon>Tracheophyta</taxon>
        <taxon>Spermatophyta</taxon>
        <taxon>Magnoliopsida</taxon>
        <taxon>eudicotyledons</taxon>
        <taxon>Gunneridae</taxon>
        <taxon>Pentapetalae</taxon>
        <taxon>asterids</taxon>
        <taxon>campanulids</taxon>
        <taxon>Asterales</taxon>
        <taxon>Asteraceae</taxon>
        <taxon>Cichorioideae</taxon>
        <taxon>Cichorieae</taxon>
        <taxon>Lactucinae</taxon>
        <taxon>Lactuca</taxon>
    </lineage>
</organism>
<evidence type="ECO:0000313" key="3">
    <source>
        <dbReference type="EMBL" id="KAJ0215692.1"/>
    </source>
</evidence>
<keyword evidence="2" id="KW-0472">Membrane</keyword>
<keyword evidence="4" id="KW-1185">Reference proteome</keyword>
<proteinExistence type="predicted"/>
<dbReference type="AlphaFoldDB" id="A0A9R1VXD8"/>
<dbReference type="PANTHER" id="PTHR47718">
    <property type="entry name" value="OS01G0519700 PROTEIN"/>
    <property type="match status" value="1"/>
</dbReference>
<accession>A0A9R1VXD8</accession>
<evidence type="ECO:0000313" key="4">
    <source>
        <dbReference type="Proteomes" id="UP000235145"/>
    </source>
</evidence>
<name>A0A9R1VXD8_LACSA</name>
<dbReference type="Proteomes" id="UP000235145">
    <property type="component" value="Unassembled WGS sequence"/>
</dbReference>
<keyword evidence="2" id="KW-0812">Transmembrane</keyword>